<dbReference type="PANTHER" id="PTHR46652:SF3">
    <property type="entry name" value="LEUCINE-RICH REPEAT-CONTAINING PROTEIN 9"/>
    <property type="match status" value="1"/>
</dbReference>
<dbReference type="Gene3D" id="3.80.10.10">
    <property type="entry name" value="Ribonuclease Inhibitor"/>
    <property type="match status" value="4"/>
</dbReference>
<keyword evidence="6" id="KW-1185">Reference proteome</keyword>
<dbReference type="Pfam" id="PF13855">
    <property type="entry name" value="LRR_8"/>
    <property type="match status" value="1"/>
</dbReference>
<proteinExistence type="predicted"/>
<dbReference type="EnsemblFungi" id="EJT82081">
    <property type="protein sequence ID" value="EJT82081"/>
    <property type="gene ID" value="GGTG_02055"/>
</dbReference>
<feature type="region of interest" description="Disordered" evidence="3">
    <location>
        <begin position="652"/>
        <end position="695"/>
    </location>
</feature>
<reference evidence="6" key="1">
    <citation type="submission" date="2010-07" db="EMBL/GenBank/DDBJ databases">
        <title>The genome sequence of Gaeumannomyces graminis var. tritici strain R3-111a-1.</title>
        <authorList>
            <consortium name="The Broad Institute Genome Sequencing Platform"/>
            <person name="Ma L.-J."/>
            <person name="Dead R."/>
            <person name="Young S."/>
            <person name="Zeng Q."/>
            <person name="Koehrsen M."/>
            <person name="Alvarado L."/>
            <person name="Berlin A."/>
            <person name="Chapman S.B."/>
            <person name="Chen Z."/>
            <person name="Freedman E."/>
            <person name="Gellesch M."/>
            <person name="Goldberg J."/>
            <person name="Griggs A."/>
            <person name="Gujja S."/>
            <person name="Heilman E.R."/>
            <person name="Heiman D."/>
            <person name="Hepburn T."/>
            <person name="Howarth C."/>
            <person name="Jen D."/>
            <person name="Larson L."/>
            <person name="Mehta T."/>
            <person name="Neiman D."/>
            <person name="Pearson M."/>
            <person name="Roberts A."/>
            <person name="Saif S."/>
            <person name="Shea T."/>
            <person name="Shenoy N."/>
            <person name="Sisk P."/>
            <person name="Stolte C."/>
            <person name="Sykes S."/>
            <person name="Walk T."/>
            <person name="White J."/>
            <person name="Yandava C."/>
            <person name="Haas B."/>
            <person name="Nusbaum C."/>
            <person name="Birren B."/>
        </authorList>
    </citation>
    <scope>NUCLEOTIDE SEQUENCE [LARGE SCALE GENOMIC DNA]</scope>
    <source>
        <strain evidence="6">R3-111a-1</strain>
    </source>
</reference>
<feature type="region of interest" description="Disordered" evidence="3">
    <location>
        <begin position="1"/>
        <end position="221"/>
    </location>
</feature>
<evidence type="ECO:0000256" key="3">
    <source>
        <dbReference type="SAM" id="MobiDB-lite"/>
    </source>
</evidence>
<dbReference type="Pfam" id="PF13516">
    <property type="entry name" value="LRR_6"/>
    <property type="match status" value="2"/>
</dbReference>
<feature type="compositionally biased region" description="Polar residues" evidence="3">
    <location>
        <begin position="32"/>
        <end position="44"/>
    </location>
</feature>
<reference evidence="5" key="4">
    <citation type="journal article" date="2015" name="G3 (Bethesda)">
        <title>Genome sequences of three phytopathogenic species of the Magnaporthaceae family of fungi.</title>
        <authorList>
            <person name="Okagaki L.H."/>
            <person name="Nunes C.C."/>
            <person name="Sailsbery J."/>
            <person name="Clay B."/>
            <person name="Brown D."/>
            <person name="John T."/>
            <person name="Oh Y."/>
            <person name="Young N."/>
            <person name="Fitzgerald M."/>
            <person name="Haas B.J."/>
            <person name="Zeng Q."/>
            <person name="Young S."/>
            <person name="Adiconis X."/>
            <person name="Fan L."/>
            <person name="Levin J.Z."/>
            <person name="Mitchell T.K."/>
            <person name="Okubara P.A."/>
            <person name="Farman M.L."/>
            <person name="Kohn L.M."/>
            <person name="Birren B."/>
            <person name="Ma L.-J."/>
            <person name="Dean R.A."/>
        </authorList>
    </citation>
    <scope>NUCLEOTIDE SEQUENCE</scope>
    <source>
        <strain evidence="5">R3-111a-1</strain>
    </source>
</reference>
<gene>
    <name evidence="5" type="primary">20342513</name>
    <name evidence="4" type="ORF">GGTG_02055</name>
</gene>
<dbReference type="SUPFAM" id="SSF52058">
    <property type="entry name" value="L domain-like"/>
    <property type="match status" value="2"/>
</dbReference>
<accession>J3NLA7</accession>
<feature type="compositionally biased region" description="Low complexity" evidence="3">
    <location>
        <begin position="677"/>
        <end position="686"/>
    </location>
</feature>
<dbReference type="PROSITE" id="PS51450">
    <property type="entry name" value="LRR"/>
    <property type="match status" value="5"/>
</dbReference>
<reference evidence="5" key="5">
    <citation type="submission" date="2018-04" db="UniProtKB">
        <authorList>
            <consortium name="EnsemblFungi"/>
        </authorList>
    </citation>
    <scope>IDENTIFICATION</scope>
    <source>
        <strain evidence="5">R3-111a-1</strain>
    </source>
</reference>
<dbReference type="SMART" id="SM00369">
    <property type="entry name" value="LRR_TYP"/>
    <property type="match status" value="9"/>
</dbReference>
<feature type="compositionally biased region" description="Low complexity" evidence="3">
    <location>
        <begin position="107"/>
        <end position="120"/>
    </location>
</feature>
<evidence type="ECO:0000313" key="6">
    <source>
        <dbReference type="Proteomes" id="UP000006039"/>
    </source>
</evidence>
<dbReference type="HOGENOM" id="CLU_007408_0_0_1"/>
<evidence type="ECO:0000313" key="4">
    <source>
        <dbReference type="EMBL" id="EJT82081.1"/>
    </source>
</evidence>
<dbReference type="InterPro" id="IPR003591">
    <property type="entry name" value="Leu-rich_rpt_typical-subtyp"/>
</dbReference>
<evidence type="ECO:0000256" key="1">
    <source>
        <dbReference type="ARBA" id="ARBA00022614"/>
    </source>
</evidence>
<evidence type="ECO:0000313" key="5">
    <source>
        <dbReference type="EnsemblFungi" id="EJT82081"/>
    </source>
</evidence>
<dbReference type="OrthoDB" id="676979at2759"/>
<organism evidence="4">
    <name type="scientific">Gaeumannomyces tritici (strain R3-111a-1)</name>
    <name type="common">Wheat and barley take-all root rot fungus</name>
    <name type="synonym">Gaeumannomyces graminis var. tritici</name>
    <dbReference type="NCBI Taxonomy" id="644352"/>
    <lineage>
        <taxon>Eukaryota</taxon>
        <taxon>Fungi</taxon>
        <taxon>Dikarya</taxon>
        <taxon>Ascomycota</taxon>
        <taxon>Pezizomycotina</taxon>
        <taxon>Sordariomycetes</taxon>
        <taxon>Sordariomycetidae</taxon>
        <taxon>Magnaporthales</taxon>
        <taxon>Magnaporthaceae</taxon>
        <taxon>Gaeumannomyces</taxon>
    </lineage>
</organism>
<dbReference type="eggNOG" id="KOG0472">
    <property type="taxonomic scope" value="Eukaryota"/>
</dbReference>
<protein>
    <submittedName>
        <fullName evidence="4">Leucine-rich repeat-containing protein 40</fullName>
    </submittedName>
</protein>
<keyword evidence="1" id="KW-0433">Leucine-rich repeat</keyword>
<dbReference type="SMART" id="SM00364">
    <property type="entry name" value="LRR_BAC"/>
    <property type="match status" value="7"/>
</dbReference>
<dbReference type="STRING" id="644352.J3NLA7"/>
<name>J3NLA7_GAET3</name>
<evidence type="ECO:0000256" key="2">
    <source>
        <dbReference type="ARBA" id="ARBA00022737"/>
    </source>
</evidence>
<dbReference type="Proteomes" id="UP000006039">
    <property type="component" value="Unassembled WGS sequence"/>
</dbReference>
<reference evidence="4" key="2">
    <citation type="submission" date="2010-07" db="EMBL/GenBank/DDBJ databases">
        <authorList>
            <consortium name="The Broad Institute Genome Sequencing Platform"/>
            <consortium name="Broad Institute Genome Sequencing Center for Infectious Disease"/>
            <person name="Ma L.-J."/>
            <person name="Dead R."/>
            <person name="Young S."/>
            <person name="Zeng Q."/>
            <person name="Koehrsen M."/>
            <person name="Alvarado L."/>
            <person name="Berlin A."/>
            <person name="Chapman S.B."/>
            <person name="Chen Z."/>
            <person name="Freedman E."/>
            <person name="Gellesch M."/>
            <person name="Goldberg J."/>
            <person name="Griggs A."/>
            <person name="Gujja S."/>
            <person name="Heilman E.R."/>
            <person name="Heiman D."/>
            <person name="Hepburn T."/>
            <person name="Howarth C."/>
            <person name="Jen D."/>
            <person name="Larson L."/>
            <person name="Mehta T."/>
            <person name="Neiman D."/>
            <person name="Pearson M."/>
            <person name="Roberts A."/>
            <person name="Saif S."/>
            <person name="Shea T."/>
            <person name="Shenoy N."/>
            <person name="Sisk P."/>
            <person name="Stolte C."/>
            <person name="Sykes S."/>
            <person name="Walk T."/>
            <person name="White J."/>
            <person name="Yandava C."/>
            <person name="Haas B."/>
            <person name="Nusbaum C."/>
            <person name="Birren B."/>
        </authorList>
    </citation>
    <scope>NUCLEOTIDE SEQUENCE</scope>
    <source>
        <strain evidence="4">R3-111a-1</strain>
    </source>
</reference>
<feature type="compositionally biased region" description="Low complexity" evidence="3">
    <location>
        <begin position="144"/>
        <end position="173"/>
    </location>
</feature>
<dbReference type="InterPro" id="IPR032675">
    <property type="entry name" value="LRR_dom_sf"/>
</dbReference>
<dbReference type="VEuPathDB" id="FungiDB:GGTG_02055"/>
<dbReference type="InterPro" id="IPR001611">
    <property type="entry name" value="Leu-rich_rpt"/>
</dbReference>
<dbReference type="RefSeq" id="XP_009218090.1">
    <property type="nucleotide sequence ID" value="XM_009219826.1"/>
</dbReference>
<dbReference type="AlphaFoldDB" id="J3NLA7"/>
<feature type="compositionally biased region" description="Polar residues" evidence="3">
    <location>
        <begin position="125"/>
        <end position="143"/>
    </location>
</feature>
<keyword evidence="2" id="KW-0677">Repeat</keyword>
<dbReference type="InterPro" id="IPR050836">
    <property type="entry name" value="SDS22/Internalin_LRR"/>
</dbReference>
<sequence>MLARPSSAFKTPLATIRGTPTQGTPVGMKTLRASSSQSRLTAPSTDKLRASARAIPTPSSKMPPPIARSRTPSPEKQPGLAENSKPIAKTLAARPLKPRQSASNLFKKPSASAAEKPAAAGTPTVRKSSLVSQKSSNTSGDDATQSSSSPTSTVLTVDSSESSMAASRKSSAALRDQIAKAKAARRESAKQQKLLQQREEEEEDAEGGVSASAGPLSQPVKSPLIPTDTTFDFGLADHHTFGIPDNQFGMVDIPFGQRRSETAKARVLDARFGTARTSGRLDLAALSLREIPREVLKIYDLASIGTQDGSWAESVDLTRFVAADNEIEMIDDVIFPDRDPHDFNDDEEGSGGVFYGLETLDLHGNMLISLPTGLRRLQCLTSVNLSSNRITNPSSQLISEITSLRDLKLGGNLFYGPLDASFSKLTNLEILDLHGNNISALPTGLVALQKLRILNLSENSFEALPFKILSQLPLTEILARKNKLSGVLVDDSVESLENLQSLDVSSNQLTHLVSPDRASVLAMPSLHQICVSMNRLKSLPDLSKCPSLLTLTADENSISAIPEGLISLTSLRHVDLSSNDVRIIPAEIARMVNLAMIRLSGNPLRDKKFCSISTEELKEILASRLAPTEEEMEEELDDIAFPMRGDMHKEAARAKSSVVKTGDDFDDSRCSDEDFATPPTSAPHSPARSRSHTLSKESWVVKPGGVLDRSKTESSSLHPVLCSRASSEHRIREVQLHHNLFSVMPESLSFFAETLTSLSLSHNQLTGESYMGDSGSGMKLELLALRELNLCANHITSLVPLINNLISPALQKLDVSANRISALPPGTQLRDAFPDLTVLLVSNNHLVDLEPDSIKGMRVVDASNNDIAHLNPRIGLLGGTGSNGAAVGLEKLDVMGNRFRVPRFNVLERGTESTLRFLRGRIPVAEMAAWKENNKDSGASHSSDDEVD</sequence>
<feature type="compositionally biased region" description="Basic and acidic residues" evidence="3">
    <location>
        <begin position="661"/>
        <end position="672"/>
    </location>
</feature>
<dbReference type="EMBL" id="GL385395">
    <property type="protein sequence ID" value="EJT82081.1"/>
    <property type="molecule type" value="Genomic_DNA"/>
</dbReference>
<dbReference type="GeneID" id="20342513"/>
<reference evidence="4" key="3">
    <citation type="submission" date="2010-09" db="EMBL/GenBank/DDBJ databases">
        <title>Annotation of Gaeumannomyces graminis var. tritici R3-111a-1.</title>
        <authorList>
            <consortium name="The Broad Institute Genome Sequencing Platform"/>
            <person name="Ma L.-J."/>
            <person name="Dead R."/>
            <person name="Young S.K."/>
            <person name="Zeng Q."/>
            <person name="Gargeya S."/>
            <person name="Fitzgerald M."/>
            <person name="Haas B."/>
            <person name="Abouelleil A."/>
            <person name="Alvarado L."/>
            <person name="Arachchi H.M."/>
            <person name="Berlin A."/>
            <person name="Brown A."/>
            <person name="Chapman S.B."/>
            <person name="Chen Z."/>
            <person name="Dunbar C."/>
            <person name="Freedman E."/>
            <person name="Gearin G."/>
            <person name="Gellesch M."/>
            <person name="Goldberg J."/>
            <person name="Griggs A."/>
            <person name="Gujja S."/>
            <person name="Heiman D."/>
            <person name="Howarth C."/>
            <person name="Larson L."/>
            <person name="Lui A."/>
            <person name="MacDonald P.J.P."/>
            <person name="Mehta T."/>
            <person name="Montmayeur A."/>
            <person name="Murphy C."/>
            <person name="Neiman D."/>
            <person name="Pearson M."/>
            <person name="Priest M."/>
            <person name="Roberts A."/>
            <person name="Saif S."/>
            <person name="Shea T."/>
            <person name="Shenoy N."/>
            <person name="Sisk P."/>
            <person name="Stolte C."/>
            <person name="Sykes S."/>
            <person name="Yandava C."/>
            <person name="Wortman J."/>
            <person name="Nusbaum C."/>
            <person name="Birren B."/>
        </authorList>
    </citation>
    <scope>NUCLEOTIDE SEQUENCE</scope>
    <source>
        <strain evidence="4">R3-111a-1</strain>
    </source>
</reference>
<dbReference type="PANTHER" id="PTHR46652">
    <property type="entry name" value="LEUCINE-RICH REPEAT AND IQ DOMAIN-CONTAINING PROTEIN 1-RELATED"/>
    <property type="match status" value="1"/>
</dbReference>